<comment type="caution">
    <text evidence="1">The sequence shown here is derived from an EMBL/GenBank/DDBJ whole genome shotgun (WGS) entry which is preliminary data.</text>
</comment>
<reference evidence="1 2" key="1">
    <citation type="journal article" date="2021" name="Hortic Res">
        <title>High-quality reference genome and annotation aids understanding of berry development for evergreen blueberry (Vaccinium darrowii).</title>
        <authorList>
            <person name="Yu J."/>
            <person name="Hulse-Kemp A.M."/>
            <person name="Babiker E."/>
            <person name="Staton M."/>
        </authorList>
    </citation>
    <scope>NUCLEOTIDE SEQUENCE [LARGE SCALE GENOMIC DNA]</scope>
    <source>
        <strain evidence="2">cv. NJ 8807/NJ 8810</strain>
        <tissue evidence="1">Young leaf</tissue>
    </source>
</reference>
<evidence type="ECO:0000313" key="1">
    <source>
        <dbReference type="EMBL" id="KAH7861795.1"/>
    </source>
</evidence>
<keyword evidence="2" id="KW-1185">Reference proteome</keyword>
<accession>A0ACB7Z876</accession>
<protein>
    <submittedName>
        <fullName evidence="1">Uncharacterized protein</fullName>
    </submittedName>
</protein>
<proteinExistence type="predicted"/>
<gene>
    <name evidence="1" type="ORF">Vadar_030943</name>
</gene>
<evidence type="ECO:0000313" key="2">
    <source>
        <dbReference type="Proteomes" id="UP000828048"/>
    </source>
</evidence>
<name>A0ACB7Z876_9ERIC</name>
<dbReference type="EMBL" id="CM037154">
    <property type="protein sequence ID" value="KAH7861795.1"/>
    <property type="molecule type" value="Genomic_DNA"/>
</dbReference>
<sequence length="97" mass="11317">MIVPLDQKMDMLWSFIKSHLNSKILVFLSSCKQFLFNRQLIGLFRWTVQKMLQLTYKVGRTARYLSGGKSGFIPDALRNEDAQKITRRYPSSLSRCV</sequence>
<dbReference type="Proteomes" id="UP000828048">
    <property type="component" value="Chromosome 4"/>
</dbReference>
<organism evidence="1 2">
    <name type="scientific">Vaccinium darrowii</name>
    <dbReference type="NCBI Taxonomy" id="229202"/>
    <lineage>
        <taxon>Eukaryota</taxon>
        <taxon>Viridiplantae</taxon>
        <taxon>Streptophyta</taxon>
        <taxon>Embryophyta</taxon>
        <taxon>Tracheophyta</taxon>
        <taxon>Spermatophyta</taxon>
        <taxon>Magnoliopsida</taxon>
        <taxon>eudicotyledons</taxon>
        <taxon>Gunneridae</taxon>
        <taxon>Pentapetalae</taxon>
        <taxon>asterids</taxon>
        <taxon>Ericales</taxon>
        <taxon>Ericaceae</taxon>
        <taxon>Vaccinioideae</taxon>
        <taxon>Vaccinieae</taxon>
        <taxon>Vaccinium</taxon>
    </lineage>
</organism>